<name>A0A9W7GPY9_9STRA</name>
<evidence type="ECO:0000313" key="2">
    <source>
        <dbReference type="EMBL" id="GMI48563.1"/>
    </source>
</evidence>
<proteinExistence type="predicted"/>
<comment type="caution">
    <text evidence="2">The sequence shown here is derived from an EMBL/GenBank/DDBJ whole genome shotgun (WGS) entry which is preliminary data.</text>
</comment>
<keyword evidence="3" id="KW-1185">Reference proteome</keyword>
<evidence type="ECO:0000313" key="3">
    <source>
        <dbReference type="Proteomes" id="UP001165065"/>
    </source>
</evidence>
<gene>
    <name evidence="2" type="ORF">TrCOL_g524</name>
</gene>
<feature type="region of interest" description="Disordered" evidence="1">
    <location>
        <begin position="1"/>
        <end position="26"/>
    </location>
</feature>
<accession>A0A9W7GPY9</accession>
<dbReference type="EMBL" id="BRYA01000407">
    <property type="protein sequence ID" value="GMI48563.1"/>
    <property type="molecule type" value="Genomic_DNA"/>
</dbReference>
<reference evidence="3" key="1">
    <citation type="journal article" date="2023" name="Commun. Biol.">
        <title>Genome analysis of Parmales, the sister group of diatoms, reveals the evolutionary specialization of diatoms from phago-mixotrophs to photoautotrophs.</title>
        <authorList>
            <person name="Ban H."/>
            <person name="Sato S."/>
            <person name="Yoshikawa S."/>
            <person name="Yamada K."/>
            <person name="Nakamura Y."/>
            <person name="Ichinomiya M."/>
            <person name="Sato N."/>
            <person name="Blanc-Mathieu R."/>
            <person name="Endo H."/>
            <person name="Kuwata A."/>
            <person name="Ogata H."/>
        </authorList>
    </citation>
    <scope>NUCLEOTIDE SEQUENCE [LARGE SCALE GENOMIC DNA]</scope>
</reference>
<dbReference type="Proteomes" id="UP001165065">
    <property type="component" value="Unassembled WGS sequence"/>
</dbReference>
<organism evidence="2 3">
    <name type="scientific">Triparma columacea</name>
    <dbReference type="NCBI Taxonomy" id="722753"/>
    <lineage>
        <taxon>Eukaryota</taxon>
        <taxon>Sar</taxon>
        <taxon>Stramenopiles</taxon>
        <taxon>Ochrophyta</taxon>
        <taxon>Bolidophyceae</taxon>
        <taxon>Parmales</taxon>
        <taxon>Triparmaceae</taxon>
        <taxon>Triparma</taxon>
    </lineage>
</organism>
<dbReference type="AlphaFoldDB" id="A0A9W7GPY9"/>
<feature type="compositionally biased region" description="Polar residues" evidence="1">
    <location>
        <begin position="1"/>
        <end position="10"/>
    </location>
</feature>
<dbReference type="OrthoDB" id="433797at2759"/>
<protein>
    <submittedName>
        <fullName evidence="2">Uncharacterized protein</fullName>
    </submittedName>
</protein>
<sequence length="562" mass="61090">MGSAASTDASLYSPRPGSSDPGPASTMIIEPRNLESLMEIKSTSLVSELASHPGSVKVFLLLPSSTSSPSAMLLAEFTCCSLSVVKELLGPVLGDDALHIIRLDDYLMHGDRAVSALAESGKRVYPKEEATSMLVFFEKVLDLAEPLTEEDVEEGQEALIGTLRPKSRFDASVSKYRAFTHWPLCMGLNPDNTAEEAINTVTALLSDYESNGLNAMLETSASDVPLGPNPVIRTARKPIFLTFNDDAESRFKHALGLGTDVVLVPEGAEDGEVAKSKLPGIFTEGENAPILLIDAKADLAFKPPEWRCRAMKFLEVTRENYGGLVVTVVVHESLDAMKKEHFLLPALAHMIENSDVTIFCTEAEVPQCKTFFAGAKFDEENVVDLLAFQGIPFPRMKEFTFGTAMGEEIEDGSLLGAAVTVGTSNEGSGLDARKFYANREGAGKNGSSFVLQDGDFKPMVERLIVGRTDGISTTLISPGGIVVKLCHALTHLCWNERDAEGNPIKNIGDLFKARYGFEGDYFYKFQNDSSNVADLKSEYEQYMSGVDIPVPAPPEDWKNDDD</sequence>
<evidence type="ECO:0000256" key="1">
    <source>
        <dbReference type="SAM" id="MobiDB-lite"/>
    </source>
</evidence>